<dbReference type="Pfam" id="PF12893">
    <property type="entry name" value="Lumazine_bd_2"/>
    <property type="match status" value="1"/>
</dbReference>
<reference evidence="1 2" key="1">
    <citation type="submission" date="2019-06" db="EMBL/GenBank/DDBJ databases">
        <title>Genome of Methylobacterium sp. 17Sr1-39.</title>
        <authorList>
            <person name="Seo T."/>
        </authorList>
    </citation>
    <scope>NUCLEOTIDE SEQUENCE [LARGE SCALE GENOMIC DNA]</scope>
    <source>
        <strain evidence="1 2">17Sr1-39</strain>
    </source>
</reference>
<dbReference type="InterPro" id="IPR039437">
    <property type="entry name" value="FrzH/put_lumazine-bd"/>
</dbReference>
<gene>
    <name evidence="1" type="ORF">FF100_30250</name>
</gene>
<evidence type="ECO:0000313" key="2">
    <source>
        <dbReference type="Proteomes" id="UP000305267"/>
    </source>
</evidence>
<dbReference type="OrthoDB" id="7451095at2"/>
<name>A0A5C4L8V5_9HYPH</name>
<accession>A0A5C4L8V5</accession>
<proteinExistence type="predicted"/>
<protein>
    <submittedName>
        <fullName evidence="1">Nuclear transport factor 2 family protein</fullName>
    </submittedName>
</protein>
<dbReference type="InterPro" id="IPR032710">
    <property type="entry name" value="NTF2-like_dom_sf"/>
</dbReference>
<sequence>MNEESAVRAAVQAYFDALYDGDVEGFRRVFHPACRLYTVGEDGAVTTIDHEPYLARVAGRPSPASRGDARDDEILALTVTGPGMAHARVRDCYLPRRFVNELTLLKVEGIWRIVAKVYWTLA</sequence>
<dbReference type="SUPFAM" id="SSF54427">
    <property type="entry name" value="NTF2-like"/>
    <property type="match status" value="1"/>
</dbReference>
<dbReference type="AlphaFoldDB" id="A0A5C4L8V5"/>
<comment type="caution">
    <text evidence="1">The sequence shown here is derived from an EMBL/GenBank/DDBJ whole genome shotgun (WGS) entry which is preliminary data.</text>
</comment>
<dbReference type="Gene3D" id="3.10.450.50">
    <property type="match status" value="1"/>
</dbReference>
<dbReference type="Proteomes" id="UP000305267">
    <property type="component" value="Unassembled WGS sequence"/>
</dbReference>
<dbReference type="RefSeq" id="WP_139039670.1">
    <property type="nucleotide sequence ID" value="NZ_VDDA01000026.1"/>
</dbReference>
<organism evidence="1 2">
    <name type="scientific">Methylobacterium terricola</name>
    <dbReference type="NCBI Taxonomy" id="2583531"/>
    <lineage>
        <taxon>Bacteria</taxon>
        <taxon>Pseudomonadati</taxon>
        <taxon>Pseudomonadota</taxon>
        <taxon>Alphaproteobacteria</taxon>
        <taxon>Hyphomicrobiales</taxon>
        <taxon>Methylobacteriaceae</taxon>
        <taxon>Methylobacterium</taxon>
    </lineage>
</organism>
<evidence type="ECO:0000313" key="1">
    <source>
        <dbReference type="EMBL" id="TNC08189.1"/>
    </source>
</evidence>
<keyword evidence="2" id="KW-1185">Reference proteome</keyword>
<dbReference type="EMBL" id="VDDA01000026">
    <property type="protein sequence ID" value="TNC08189.1"/>
    <property type="molecule type" value="Genomic_DNA"/>
</dbReference>